<dbReference type="Proteomes" id="UP001152087">
    <property type="component" value="Unassembled WGS sequence"/>
</dbReference>
<dbReference type="InterPro" id="IPR036259">
    <property type="entry name" value="MFS_trans_sf"/>
</dbReference>
<evidence type="ECO:0000313" key="10">
    <source>
        <dbReference type="Proteomes" id="UP001152087"/>
    </source>
</evidence>
<feature type="transmembrane region" description="Helical" evidence="7">
    <location>
        <begin position="333"/>
        <end position="353"/>
    </location>
</feature>
<protein>
    <recommendedName>
        <fullName evidence="8">Major facilitator superfamily (MFS) profile domain-containing protein</fullName>
    </recommendedName>
</protein>
<dbReference type="InterPro" id="IPR020846">
    <property type="entry name" value="MFS_dom"/>
</dbReference>
<feature type="domain" description="Major facilitator superfamily (MFS) profile" evidence="8">
    <location>
        <begin position="63"/>
        <end position="480"/>
    </location>
</feature>
<dbReference type="FunFam" id="1.20.1250.20:FF:000511">
    <property type="entry name" value="MFS general substrate transporter"/>
    <property type="match status" value="1"/>
</dbReference>
<dbReference type="PANTHER" id="PTHR43791:SF47">
    <property type="entry name" value="MAJOR FACILITATOR SUPERFAMILY (MFS) PROFILE DOMAIN-CONTAINING PROTEIN-RELATED"/>
    <property type="match status" value="1"/>
</dbReference>
<feature type="transmembrane region" description="Helical" evidence="7">
    <location>
        <begin position="154"/>
        <end position="177"/>
    </location>
</feature>
<dbReference type="EMBL" id="JAOQAV010000030">
    <property type="protein sequence ID" value="KAJ4183240.1"/>
    <property type="molecule type" value="Genomic_DNA"/>
</dbReference>
<evidence type="ECO:0000256" key="6">
    <source>
        <dbReference type="ARBA" id="ARBA00023180"/>
    </source>
</evidence>
<keyword evidence="3 7" id="KW-0812">Transmembrane</keyword>
<name>A0A9W8R1C0_9HYPO</name>
<evidence type="ECO:0000256" key="1">
    <source>
        <dbReference type="ARBA" id="ARBA00004141"/>
    </source>
</evidence>
<evidence type="ECO:0000256" key="5">
    <source>
        <dbReference type="ARBA" id="ARBA00023136"/>
    </source>
</evidence>
<sequence length="508" mass="56259">MSAYTPRPSVQAVDSCPADDLTELAKHPRAVHYEQQAKRDDGTSFGFSPADESRIIRRVDWRLIPIVALMYCVSIIDRTNVAAASIAGMMEELELVGNRYSIITLVFFTTYIVFQPPSTIIVRKIGPRIHLAGITGLWGIVMIGMGLVRKWEQLAALRVILGLLEAGFFPSCVYLMSTWYTRYEMGRRYALFYAFGAVAGAFAGVMAYGLVHMHGIANYGGWRWLFLIEGAITVLVALCGYWLLIDFPDSKRKTWRFLTDNERAWVISRVNTDRGDVEPTRFSVKKFVSLGLDFKVWMFGLLFFCTSTQGYAMAFFTPIILTMGMGFDRTATQLITIAPPTFGAIVTFALGWVGDRYRIRGPIVAFNNVVAVIGLSLIGFHTVVGVRFLGLFLATAGVNANLPAVMAYQANNIRGQWKRASSSAVLVGMGGVGGISGSLVFRTKDAPHFQPGLWACIACSLASLVMIGLLSVYFWVKNRQADRTGIILENEEDAEVSGESRAGFRYTY</sequence>
<dbReference type="GO" id="GO:0022857">
    <property type="term" value="F:transmembrane transporter activity"/>
    <property type="evidence" value="ECO:0007669"/>
    <property type="project" value="InterPro"/>
</dbReference>
<dbReference type="AlphaFoldDB" id="A0A9W8R1C0"/>
<keyword evidence="2" id="KW-0813">Transport</keyword>
<accession>A0A9W8R1C0</accession>
<keyword evidence="10" id="KW-1185">Reference proteome</keyword>
<evidence type="ECO:0000256" key="4">
    <source>
        <dbReference type="ARBA" id="ARBA00022989"/>
    </source>
</evidence>
<feature type="transmembrane region" description="Helical" evidence="7">
    <location>
        <begin position="452"/>
        <end position="476"/>
    </location>
</feature>
<proteinExistence type="predicted"/>
<gene>
    <name evidence="9" type="ORF">NW755_009729</name>
</gene>
<dbReference type="PROSITE" id="PS50850">
    <property type="entry name" value="MFS"/>
    <property type="match status" value="1"/>
</dbReference>
<evidence type="ECO:0000256" key="7">
    <source>
        <dbReference type="SAM" id="Phobius"/>
    </source>
</evidence>
<dbReference type="Pfam" id="PF07690">
    <property type="entry name" value="MFS_1"/>
    <property type="match status" value="1"/>
</dbReference>
<dbReference type="Gene3D" id="1.20.1250.20">
    <property type="entry name" value="MFS general substrate transporter like domains"/>
    <property type="match status" value="2"/>
</dbReference>
<feature type="transmembrane region" description="Helical" evidence="7">
    <location>
        <begin position="365"/>
        <end position="383"/>
    </location>
</feature>
<evidence type="ECO:0000259" key="8">
    <source>
        <dbReference type="PROSITE" id="PS50850"/>
    </source>
</evidence>
<feature type="transmembrane region" description="Helical" evidence="7">
    <location>
        <begin position="296"/>
        <end position="321"/>
    </location>
</feature>
<dbReference type="OrthoDB" id="3639251at2759"/>
<evidence type="ECO:0000256" key="2">
    <source>
        <dbReference type="ARBA" id="ARBA00022448"/>
    </source>
</evidence>
<keyword evidence="6" id="KW-0325">Glycoprotein</keyword>
<feature type="transmembrane region" description="Helical" evidence="7">
    <location>
        <begin position="129"/>
        <end position="148"/>
    </location>
</feature>
<feature type="transmembrane region" description="Helical" evidence="7">
    <location>
        <begin position="389"/>
        <end position="408"/>
    </location>
</feature>
<evidence type="ECO:0000313" key="9">
    <source>
        <dbReference type="EMBL" id="KAJ4183240.1"/>
    </source>
</evidence>
<keyword evidence="4 7" id="KW-1133">Transmembrane helix</keyword>
<comment type="caution">
    <text evidence="9">The sequence shown here is derived from an EMBL/GenBank/DDBJ whole genome shotgun (WGS) entry which is preliminary data.</text>
</comment>
<feature type="transmembrane region" description="Helical" evidence="7">
    <location>
        <begin position="63"/>
        <end position="88"/>
    </location>
</feature>
<feature type="transmembrane region" description="Helical" evidence="7">
    <location>
        <begin position="420"/>
        <end position="440"/>
    </location>
</feature>
<feature type="transmembrane region" description="Helical" evidence="7">
    <location>
        <begin position="189"/>
        <end position="210"/>
    </location>
</feature>
<organism evidence="9 10">
    <name type="scientific">Fusarium falciforme</name>
    <dbReference type="NCBI Taxonomy" id="195108"/>
    <lineage>
        <taxon>Eukaryota</taxon>
        <taxon>Fungi</taxon>
        <taxon>Dikarya</taxon>
        <taxon>Ascomycota</taxon>
        <taxon>Pezizomycotina</taxon>
        <taxon>Sordariomycetes</taxon>
        <taxon>Hypocreomycetidae</taxon>
        <taxon>Hypocreales</taxon>
        <taxon>Nectriaceae</taxon>
        <taxon>Fusarium</taxon>
        <taxon>Fusarium solani species complex</taxon>
    </lineage>
</organism>
<dbReference type="InterPro" id="IPR011701">
    <property type="entry name" value="MFS"/>
</dbReference>
<evidence type="ECO:0000256" key="3">
    <source>
        <dbReference type="ARBA" id="ARBA00022692"/>
    </source>
</evidence>
<dbReference type="GO" id="GO:0016020">
    <property type="term" value="C:membrane"/>
    <property type="evidence" value="ECO:0007669"/>
    <property type="project" value="UniProtKB-SubCell"/>
</dbReference>
<feature type="transmembrane region" description="Helical" evidence="7">
    <location>
        <begin position="222"/>
        <end position="244"/>
    </location>
</feature>
<dbReference type="PANTHER" id="PTHR43791">
    <property type="entry name" value="PERMEASE-RELATED"/>
    <property type="match status" value="1"/>
</dbReference>
<dbReference type="SUPFAM" id="SSF103473">
    <property type="entry name" value="MFS general substrate transporter"/>
    <property type="match status" value="1"/>
</dbReference>
<keyword evidence="5 7" id="KW-0472">Membrane</keyword>
<comment type="subcellular location">
    <subcellularLocation>
        <location evidence="1">Membrane</location>
        <topology evidence="1">Multi-pass membrane protein</topology>
    </subcellularLocation>
</comment>
<feature type="transmembrane region" description="Helical" evidence="7">
    <location>
        <begin position="100"/>
        <end position="122"/>
    </location>
</feature>
<reference evidence="9" key="1">
    <citation type="submission" date="2022-09" db="EMBL/GenBank/DDBJ databases">
        <title>Fusarium specimens isolated from Avocado Roots.</title>
        <authorList>
            <person name="Stajich J."/>
            <person name="Roper C."/>
            <person name="Heimlech-Rivalta G."/>
        </authorList>
    </citation>
    <scope>NUCLEOTIDE SEQUENCE</scope>
    <source>
        <strain evidence="9">A02</strain>
    </source>
</reference>